<dbReference type="SMART" id="SM00512">
    <property type="entry name" value="Skp1"/>
    <property type="match status" value="1"/>
</dbReference>
<dbReference type="FunFam" id="3.30.710.10:FF:000026">
    <property type="entry name" value="E3 ubiquitin ligase complex SCF subunit"/>
    <property type="match status" value="1"/>
</dbReference>
<evidence type="ECO:0000313" key="7">
    <source>
        <dbReference type="Proteomes" id="UP000729402"/>
    </source>
</evidence>
<reference evidence="6" key="1">
    <citation type="journal article" date="2021" name="bioRxiv">
        <title>Whole Genome Assembly and Annotation of Northern Wild Rice, Zizania palustris L., Supports a Whole Genome Duplication in the Zizania Genus.</title>
        <authorList>
            <person name="Haas M."/>
            <person name="Kono T."/>
            <person name="Macchietto M."/>
            <person name="Millas R."/>
            <person name="McGilp L."/>
            <person name="Shao M."/>
            <person name="Duquette J."/>
            <person name="Hirsch C.N."/>
            <person name="Kimball J."/>
        </authorList>
    </citation>
    <scope>NUCLEOTIDE SEQUENCE</scope>
    <source>
        <tissue evidence="6">Fresh leaf tissue</tissue>
    </source>
</reference>
<protein>
    <recommendedName>
        <fullName evidence="3">SKP1-like protein</fullName>
    </recommendedName>
</protein>
<comment type="similarity">
    <text evidence="1 3">Belongs to the SKP1 family.</text>
</comment>
<dbReference type="Proteomes" id="UP000729402">
    <property type="component" value="Unassembled WGS sequence"/>
</dbReference>
<dbReference type="InterPro" id="IPR016073">
    <property type="entry name" value="Skp1_comp_POZ"/>
</dbReference>
<dbReference type="EMBL" id="JAAALK010000282">
    <property type="protein sequence ID" value="KAG8079663.1"/>
    <property type="molecule type" value="Genomic_DNA"/>
</dbReference>
<dbReference type="InterPro" id="IPR016897">
    <property type="entry name" value="SKP1"/>
</dbReference>
<dbReference type="GO" id="GO:0006511">
    <property type="term" value="P:ubiquitin-dependent protein catabolic process"/>
    <property type="evidence" value="ECO:0007669"/>
    <property type="project" value="InterPro"/>
</dbReference>
<dbReference type="InterPro" id="IPR016072">
    <property type="entry name" value="Skp1_comp_dimer"/>
</dbReference>
<gene>
    <name evidence="6" type="ORF">GUJ93_ZPchr0007g3199</name>
</gene>
<comment type="pathway">
    <text evidence="3">Protein modification; protein ubiquitination.</text>
</comment>
<reference evidence="6" key="2">
    <citation type="submission" date="2021-02" db="EMBL/GenBank/DDBJ databases">
        <authorList>
            <person name="Kimball J.A."/>
            <person name="Haas M.W."/>
            <person name="Macchietto M."/>
            <person name="Kono T."/>
            <person name="Duquette J."/>
            <person name="Shao M."/>
        </authorList>
    </citation>
    <scope>NUCLEOTIDE SEQUENCE</scope>
    <source>
        <tissue evidence="6">Fresh leaf tissue</tissue>
    </source>
</reference>
<dbReference type="PANTHER" id="PTHR11165">
    <property type="entry name" value="SKP1"/>
    <property type="match status" value="1"/>
</dbReference>
<dbReference type="InterPro" id="IPR001232">
    <property type="entry name" value="SKP1-like"/>
</dbReference>
<feature type="domain" description="SKP1 component dimerisation" evidence="4">
    <location>
        <begin position="150"/>
        <end position="196"/>
    </location>
</feature>
<feature type="domain" description="SKP1 component POZ" evidence="5">
    <location>
        <begin position="43"/>
        <end position="99"/>
    </location>
</feature>
<comment type="caution">
    <text evidence="6">The sequence shown here is derived from an EMBL/GenBank/DDBJ whole genome shotgun (WGS) entry which is preliminary data.</text>
</comment>
<keyword evidence="7" id="KW-1185">Reference proteome</keyword>
<dbReference type="Pfam" id="PF01466">
    <property type="entry name" value="Skp1"/>
    <property type="match status" value="1"/>
</dbReference>
<accession>A0A8J5STG1</accession>
<evidence type="ECO:0000256" key="2">
    <source>
        <dbReference type="ARBA" id="ARBA00022786"/>
    </source>
</evidence>
<proteinExistence type="inferred from homology"/>
<dbReference type="PIRSF" id="PIRSF028729">
    <property type="entry name" value="E3_ubiquit_lig_SCF_Skp"/>
    <property type="match status" value="1"/>
</dbReference>
<evidence type="ECO:0000259" key="5">
    <source>
        <dbReference type="Pfam" id="PF03931"/>
    </source>
</evidence>
<comment type="function">
    <text evidence="3">Involved in ubiquitination and subsequent proteasomal degradation of target proteins. Together with CUL1, RBX1 and a F-box protein, it forms a SCF E3 ubiquitin ligase complex. The functional specificity of this complex depends on the type of F-box protein. In the SCF complex, it serves as an adapter that links the F-box protein to CUL1.</text>
</comment>
<keyword evidence="2 3" id="KW-0833">Ubl conjugation pathway</keyword>
<sequence>MAEEKGEVAVEAEEKGEVAVEAAEKVEVAVEAEEEEEKDSGRMIHLMSSDQKPLVVSEKVARFSRTIEGMIEDGCADDIIPTPNADAKSLEKAFQYCQRLADFDDDKKRHKPNAEEEFKTWEENFLDEIETDLPLFFELVKTSNYFEINELLDITCQRIADKIKGKTPEEIRKVFNIVNDFSPEEEEEIRWENAWAFEFESTS</sequence>
<evidence type="ECO:0000256" key="1">
    <source>
        <dbReference type="ARBA" id="ARBA00009993"/>
    </source>
</evidence>
<dbReference type="OrthoDB" id="1903179at2759"/>
<dbReference type="AlphaFoldDB" id="A0A8J5STG1"/>
<evidence type="ECO:0000313" key="6">
    <source>
        <dbReference type="EMBL" id="KAG8079663.1"/>
    </source>
</evidence>
<comment type="subunit">
    <text evidence="3">Part of a SCF (SKP1-cullin-F-box) protein ligase complex.</text>
</comment>
<evidence type="ECO:0000259" key="4">
    <source>
        <dbReference type="Pfam" id="PF01466"/>
    </source>
</evidence>
<dbReference type="Pfam" id="PF03931">
    <property type="entry name" value="Skp1_POZ"/>
    <property type="match status" value="1"/>
</dbReference>
<name>A0A8J5STG1_ZIZPA</name>
<organism evidence="6 7">
    <name type="scientific">Zizania palustris</name>
    <name type="common">Northern wild rice</name>
    <dbReference type="NCBI Taxonomy" id="103762"/>
    <lineage>
        <taxon>Eukaryota</taxon>
        <taxon>Viridiplantae</taxon>
        <taxon>Streptophyta</taxon>
        <taxon>Embryophyta</taxon>
        <taxon>Tracheophyta</taxon>
        <taxon>Spermatophyta</taxon>
        <taxon>Magnoliopsida</taxon>
        <taxon>Liliopsida</taxon>
        <taxon>Poales</taxon>
        <taxon>Poaceae</taxon>
        <taxon>BOP clade</taxon>
        <taxon>Oryzoideae</taxon>
        <taxon>Oryzeae</taxon>
        <taxon>Zizaniinae</taxon>
        <taxon>Zizania</taxon>
    </lineage>
</organism>
<evidence type="ECO:0000256" key="3">
    <source>
        <dbReference type="PIRNR" id="PIRNR028729"/>
    </source>
</evidence>